<gene>
    <name evidence="2" type="ORF">KC678_05405</name>
</gene>
<feature type="transmembrane region" description="Helical" evidence="1">
    <location>
        <begin position="27"/>
        <end position="49"/>
    </location>
</feature>
<dbReference type="Proteomes" id="UP000775877">
    <property type="component" value="Unassembled WGS sequence"/>
</dbReference>
<protein>
    <submittedName>
        <fullName evidence="2">Uncharacterized protein</fullName>
    </submittedName>
</protein>
<dbReference type="InterPro" id="IPR014717">
    <property type="entry name" value="Transl_elong_EF1B/ribsomal_bS6"/>
</dbReference>
<keyword evidence="1" id="KW-1133">Transmembrane helix</keyword>
<name>A0A955L2I4_9BACT</name>
<evidence type="ECO:0000313" key="2">
    <source>
        <dbReference type="EMBL" id="MCA9381677.1"/>
    </source>
</evidence>
<feature type="non-terminal residue" evidence="2">
    <location>
        <position position="207"/>
    </location>
</feature>
<evidence type="ECO:0000313" key="3">
    <source>
        <dbReference type="Proteomes" id="UP000775877"/>
    </source>
</evidence>
<dbReference type="EMBL" id="JAGQLJ010000155">
    <property type="protein sequence ID" value="MCA9381677.1"/>
    <property type="molecule type" value="Genomic_DNA"/>
</dbReference>
<keyword evidence="1" id="KW-0812">Transmembrane</keyword>
<reference evidence="2" key="2">
    <citation type="journal article" date="2021" name="Microbiome">
        <title>Successional dynamics and alternative stable states in a saline activated sludge microbial community over 9 years.</title>
        <authorList>
            <person name="Wang Y."/>
            <person name="Ye J."/>
            <person name="Ju F."/>
            <person name="Liu L."/>
            <person name="Boyd J.A."/>
            <person name="Deng Y."/>
            <person name="Parks D.H."/>
            <person name="Jiang X."/>
            <person name="Yin X."/>
            <person name="Woodcroft B.J."/>
            <person name="Tyson G.W."/>
            <person name="Hugenholtz P."/>
            <person name="Polz M.F."/>
            <person name="Zhang T."/>
        </authorList>
    </citation>
    <scope>NUCLEOTIDE SEQUENCE</scope>
    <source>
        <strain evidence="2">HKST-UBA13</strain>
    </source>
</reference>
<sequence>MDIINAVRAKRRIELNELLSNSRNKSIFVSAITILLLIILLVFGIIPSLRSVISQYKENQLIQETIDDAKNKITTIKDMKAEKEEKQDVLDTFDTVLPQDLVEEDTIDQIYNFAGNDVYITAVSFPEDYPVESSNLLGVTEKIKNVPVVVRADGTEKSLREFVRKIEESPKVFNIISLSFNRKSEDEISKLGIEKEFEINITVEYYY</sequence>
<dbReference type="AlphaFoldDB" id="A0A955L2I4"/>
<accession>A0A955L2I4</accession>
<reference evidence="2" key="1">
    <citation type="submission" date="2020-04" db="EMBL/GenBank/DDBJ databases">
        <authorList>
            <person name="Zhang T."/>
        </authorList>
    </citation>
    <scope>NUCLEOTIDE SEQUENCE</scope>
    <source>
        <strain evidence="2">HKST-UBA13</strain>
    </source>
</reference>
<proteinExistence type="predicted"/>
<organism evidence="2 3">
    <name type="scientific">Candidatus Dojkabacteria bacterium</name>
    <dbReference type="NCBI Taxonomy" id="2099670"/>
    <lineage>
        <taxon>Bacteria</taxon>
        <taxon>Candidatus Dojkabacteria</taxon>
    </lineage>
</organism>
<keyword evidence="1" id="KW-0472">Membrane</keyword>
<comment type="caution">
    <text evidence="2">The sequence shown here is derived from an EMBL/GenBank/DDBJ whole genome shotgun (WGS) entry which is preliminary data.</text>
</comment>
<dbReference type="Gene3D" id="3.30.70.60">
    <property type="match status" value="1"/>
</dbReference>
<evidence type="ECO:0000256" key="1">
    <source>
        <dbReference type="SAM" id="Phobius"/>
    </source>
</evidence>